<dbReference type="AlphaFoldDB" id="E5A944"/>
<comment type="subcellular location">
    <subcellularLocation>
        <location evidence="1">Membrane</location>
        <topology evidence="1">Multi-pass membrane protein</topology>
    </subcellularLocation>
</comment>
<dbReference type="PANTHER" id="PTHR23504:SF2">
    <property type="entry name" value="TRANSPORTER, PUTATIVE (AFU_ORTHOLOGUE AFUA_8G04150)-RELATED"/>
    <property type="match status" value="1"/>
</dbReference>
<dbReference type="CDD" id="cd17330">
    <property type="entry name" value="MFS_SLC46_TetA_like"/>
    <property type="match status" value="1"/>
</dbReference>
<feature type="transmembrane region" description="Helical" evidence="6">
    <location>
        <begin position="762"/>
        <end position="786"/>
    </location>
</feature>
<feature type="transmembrane region" description="Helical" evidence="6">
    <location>
        <begin position="792"/>
        <end position="812"/>
    </location>
</feature>
<keyword evidence="4 6" id="KW-1133">Transmembrane helix</keyword>
<feature type="transmembrane region" description="Helical" evidence="6">
    <location>
        <begin position="356"/>
        <end position="375"/>
    </location>
</feature>
<evidence type="ECO:0000256" key="4">
    <source>
        <dbReference type="ARBA" id="ARBA00022989"/>
    </source>
</evidence>
<dbReference type="InParanoid" id="E5A944"/>
<feature type="transmembrane region" description="Helical" evidence="6">
    <location>
        <begin position="620"/>
        <end position="645"/>
    </location>
</feature>
<dbReference type="Proteomes" id="UP000002668">
    <property type="component" value="Genome"/>
</dbReference>
<sequence length="848" mass="93529">MIVRVGFDWMELGTSLLHPCIPQYSFEVAFDGVNLSSDVLGKKISHEERCEQVVEYQARNVDVLEGSTARDAWWRHQGWMVRPKCGEQADAPNRVAPVCALPLRLLSSPGWQSGICRDVAMNGELKQPCATGKAYCPLSNFLMHGRTAEAEGKAFVPGFPRPASVHNTVAPSDGHEARRRAWVFSDGCGYMAASCKQSTRSRAHGRQSDGGETSARCDKRALVPFRLSIYLLEYSLTHHLGNPQSLLGWWSLLIRTHANLPNLLVLPTHIATMPPDPKDAPFPTKQLIIIGICRFSEPLAFNSILAYSWLMVQDLGIPKDDASFYAGLLVSAYAIAEAMTAPGWGMISDVYGRKPVALIGLAGVAMSSIVFGMAPTYWVALLARFIGGALNGNVAIMQTMVAEMVKNPAHEPKAYATQPFVWTLGGIIGSAMGGFLARPAEFFPNTFAQDGLFGRYPYLLPNLAAAIGIVLAIIQGCFFLEETLVREEKEENSTTDYHDYHDHLDTINESNERSRLLPPQTHTRDREVRGSMAGSLRPRGSIASFTRERLASISVQGSMRQIRKRASFMEEGMPMPFDQRFDIRRSSFGTMHSIRIAPHDVLPMRRQPAPKPRKTFNQTVAMVILAMSIFAFHQMAFVSILPVYIQDKPIHTGLDFKGGLGMDLPHVGTFLAVNGVITLFVQGFIFPIFVEWAGVWRTFIWMIILYPTTYIIVPFITALPHEFWSPGVYFSLVLQAFYGILVFPCALILMKKAIPSPLVLGRVNGIAMSACCLARTVSSPLVGLFYSLGGSGVAFFGLGLVAFIGVIQLIWVPKEEIGAVQVDNGLKKVLHDADEDAIDDISVIESVR</sequence>
<keyword evidence="5 6" id="KW-0472">Membrane</keyword>
<name>E5A944_LEPMJ</name>
<feature type="transmembrane region" description="Helical" evidence="6">
    <location>
        <begin position="665"/>
        <end position="686"/>
    </location>
</feature>
<dbReference type="VEuPathDB" id="FungiDB:LEMA_P013150.1"/>
<evidence type="ECO:0000256" key="6">
    <source>
        <dbReference type="SAM" id="Phobius"/>
    </source>
</evidence>
<feature type="transmembrane region" description="Helical" evidence="6">
    <location>
        <begin position="456"/>
        <end position="480"/>
    </location>
</feature>
<evidence type="ECO:0000256" key="3">
    <source>
        <dbReference type="ARBA" id="ARBA00022692"/>
    </source>
</evidence>
<proteinExistence type="predicted"/>
<dbReference type="InterPro" id="IPR011701">
    <property type="entry name" value="MFS"/>
</dbReference>
<dbReference type="Pfam" id="PF07690">
    <property type="entry name" value="MFS_1"/>
    <property type="match status" value="1"/>
</dbReference>
<evidence type="ECO:0000256" key="5">
    <source>
        <dbReference type="ARBA" id="ARBA00023136"/>
    </source>
</evidence>
<gene>
    <name evidence="8" type="ORF">LEMA_P013150.1</name>
</gene>
<feature type="transmembrane region" description="Helical" evidence="6">
    <location>
        <begin position="414"/>
        <end position="436"/>
    </location>
</feature>
<dbReference type="HOGENOM" id="CLU_001265_54_5_1"/>
<evidence type="ECO:0000256" key="1">
    <source>
        <dbReference type="ARBA" id="ARBA00004141"/>
    </source>
</evidence>
<feature type="transmembrane region" description="Helical" evidence="6">
    <location>
        <begin position="322"/>
        <end position="344"/>
    </location>
</feature>
<keyword evidence="2" id="KW-0813">Transport</keyword>
<evidence type="ECO:0000313" key="8">
    <source>
        <dbReference type="EMBL" id="CBY00185.1"/>
    </source>
</evidence>
<dbReference type="InterPro" id="IPR001958">
    <property type="entry name" value="Tet-R_TetA/multi-R_MdtG-like"/>
</dbReference>
<dbReference type="PROSITE" id="PS50850">
    <property type="entry name" value="MFS"/>
    <property type="match status" value="1"/>
</dbReference>
<dbReference type="InterPro" id="IPR020846">
    <property type="entry name" value="MFS_dom"/>
</dbReference>
<keyword evidence="3 6" id="KW-0812">Transmembrane</keyword>
<dbReference type="GO" id="GO:0016020">
    <property type="term" value="C:membrane"/>
    <property type="evidence" value="ECO:0007669"/>
    <property type="project" value="UniProtKB-SubCell"/>
</dbReference>
<accession>E5A944</accession>
<dbReference type="eggNOG" id="KOG2615">
    <property type="taxonomic scope" value="Eukaryota"/>
</dbReference>
<dbReference type="Gene3D" id="1.20.1250.20">
    <property type="entry name" value="MFS general substrate transporter like domains"/>
    <property type="match status" value="1"/>
</dbReference>
<keyword evidence="9" id="KW-1185">Reference proteome</keyword>
<dbReference type="PANTHER" id="PTHR23504">
    <property type="entry name" value="MAJOR FACILITATOR SUPERFAMILY DOMAIN-CONTAINING PROTEIN 10"/>
    <property type="match status" value="1"/>
</dbReference>
<dbReference type="GeneID" id="13290316"/>
<dbReference type="EMBL" id="FP929138">
    <property type="protein sequence ID" value="CBY00185.1"/>
    <property type="molecule type" value="Genomic_DNA"/>
</dbReference>
<feature type="transmembrane region" description="Helical" evidence="6">
    <location>
        <begin position="728"/>
        <end position="750"/>
    </location>
</feature>
<feature type="domain" description="Major facilitator superfamily (MFS) profile" evidence="7">
    <location>
        <begin position="286"/>
        <end position="817"/>
    </location>
</feature>
<dbReference type="SUPFAM" id="SSF103473">
    <property type="entry name" value="MFS general substrate transporter"/>
    <property type="match status" value="1"/>
</dbReference>
<dbReference type="PRINTS" id="PR01035">
    <property type="entry name" value="TCRTETA"/>
</dbReference>
<evidence type="ECO:0000259" key="7">
    <source>
        <dbReference type="PROSITE" id="PS50850"/>
    </source>
</evidence>
<evidence type="ECO:0000256" key="2">
    <source>
        <dbReference type="ARBA" id="ARBA00022448"/>
    </source>
</evidence>
<dbReference type="OrthoDB" id="10262656at2759"/>
<dbReference type="GO" id="GO:0022857">
    <property type="term" value="F:transmembrane transporter activity"/>
    <property type="evidence" value="ECO:0007669"/>
    <property type="project" value="InterPro"/>
</dbReference>
<feature type="transmembrane region" description="Helical" evidence="6">
    <location>
        <begin position="698"/>
        <end position="716"/>
    </location>
</feature>
<organism evidence="9">
    <name type="scientific">Leptosphaeria maculans (strain JN3 / isolate v23.1.3 / race Av1-4-5-6-7-8)</name>
    <name type="common">Blackleg fungus</name>
    <name type="synonym">Phoma lingam</name>
    <dbReference type="NCBI Taxonomy" id="985895"/>
    <lineage>
        <taxon>Eukaryota</taxon>
        <taxon>Fungi</taxon>
        <taxon>Dikarya</taxon>
        <taxon>Ascomycota</taxon>
        <taxon>Pezizomycotina</taxon>
        <taxon>Dothideomycetes</taxon>
        <taxon>Pleosporomycetidae</taxon>
        <taxon>Pleosporales</taxon>
        <taxon>Pleosporineae</taxon>
        <taxon>Leptosphaeriaceae</taxon>
        <taxon>Plenodomus</taxon>
        <taxon>Plenodomus lingam/Leptosphaeria maculans species complex</taxon>
    </lineage>
</organism>
<protein>
    <recommendedName>
        <fullName evidence="7">Major facilitator superfamily (MFS) profile domain-containing protein</fullName>
    </recommendedName>
</protein>
<reference evidence="9" key="1">
    <citation type="journal article" date="2011" name="Nat. Commun.">
        <title>Effector diversification within compartments of the Leptosphaeria maculans genome affected by Repeat-Induced Point mutations.</title>
        <authorList>
            <person name="Rouxel T."/>
            <person name="Grandaubert J."/>
            <person name="Hane J.K."/>
            <person name="Hoede C."/>
            <person name="van de Wouw A.P."/>
            <person name="Couloux A."/>
            <person name="Dominguez V."/>
            <person name="Anthouard V."/>
            <person name="Bally P."/>
            <person name="Bourras S."/>
            <person name="Cozijnsen A.J."/>
            <person name="Ciuffetti L.M."/>
            <person name="Degrave A."/>
            <person name="Dilmaghani A."/>
            <person name="Duret L."/>
            <person name="Fudal I."/>
            <person name="Goodwin S.B."/>
            <person name="Gout L."/>
            <person name="Glaser N."/>
            <person name="Linglin J."/>
            <person name="Kema G.H.J."/>
            <person name="Lapalu N."/>
            <person name="Lawrence C.B."/>
            <person name="May K."/>
            <person name="Meyer M."/>
            <person name="Ollivier B."/>
            <person name="Poulain J."/>
            <person name="Schoch C.L."/>
            <person name="Simon A."/>
            <person name="Spatafora J.W."/>
            <person name="Stachowiak A."/>
            <person name="Turgeon B.G."/>
            <person name="Tyler B.M."/>
            <person name="Vincent D."/>
            <person name="Weissenbach J."/>
            <person name="Amselem J."/>
            <person name="Quesneville H."/>
            <person name="Oliver R.P."/>
            <person name="Wincker P."/>
            <person name="Balesdent M.-H."/>
            <person name="Howlett B.J."/>
        </authorList>
    </citation>
    <scope>NUCLEOTIDE SEQUENCE [LARGE SCALE GENOMIC DNA]</scope>
    <source>
        <strain evidence="9">JN3 / isolate v23.1.3 / race Av1-4-5-6-7-8</strain>
    </source>
</reference>
<feature type="transmembrane region" description="Helical" evidence="6">
    <location>
        <begin position="287"/>
        <end position="310"/>
    </location>
</feature>
<evidence type="ECO:0000313" key="9">
    <source>
        <dbReference type="Proteomes" id="UP000002668"/>
    </source>
</evidence>
<dbReference type="InterPro" id="IPR036259">
    <property type="entry name" value="MFS_trans_sf"/>
</dbReference>